<keyword evidence="8" id="KW-1185">Reference proteome</keyword>
<evidence type="ECO:0000313" key="7">
    <source>
        <dbReference type="EMBL" id="CAJ0576474.1"/>
    </source>
</evidence>
<evidence type="ECO:0000256" key="6">
    <source>
        <dbReference type="SAM" id="SignalP"/>
    </source>
</evidence>
<evidence type="ECO:0000256" key="1">
    <source>
        <dbReference type="ARBA" id="ARBA00004606"/>
    </source>
</evidence>
<feature type="chain" id="PRO_5041412550" evidence="6">
    <location>
        <begin position="21"/>
        <end position="461"/>
    </location>
</feature>
<sequence length="461" mass="52273">MPILAYFLVFLLVFIELTRAWGTYNRKYEFRRDPLVESVDCKRIIAEDCDYRTPVQRIVKNADSSRKMDCESIRERVMRYSEYPLVKNSIAVARVVNEDYDFHEEQLGFTYHPDHVFCFAVDLKAEGTEFHRNLLKLESCVENVHLTKTLYNVSGNGAFMSHAFRECWKTVLGAGNWAYVLDLQNYDVIIKTAPEISDVIDILNGSNAIQLSKCERCAGVSEGWYLNGMGFYANHRPESFPDNSMMQFATGLVQSLISRAAIDFLINTVSLDGYLGQHFEDTYSYGIDERFLATLQQTDVLKLPGGMTSRCLKDGHPTQKIIRYSNWDCSADAHLCASGKSRHCICLLGIEELPTIAGYPFLVANKMMPSFDYAAISCVGELLYNRTYGFAPAGIRADVSANLTSTRFHNFMAQPGAEASNFDCTQRISPKFYRPWATNCITRIQTRARKHCAGVGSRFHI</sequence>
<organism evidence="7 8">
    <name type="scientific">Mesorhabditis spiculigera</name>
    <dbReference type="NCBI Taxonomy" id="96644"/>
    <lineage>
        <taxon>Eukaryota</taxon>
        <taxon>Metazoa</taxon>
        <taxon>Ecdysozoa</taxon>
        <taxon>Nematoda</taxon>
        <taxon>Chromadorea</taxon>
        <taxon>Rhabditida</taxon>
        <taxon>Rhabditina</taxon>
        <taxon>Rhabditomorpha</taxon>
        <taxon>Rhabditoidea</taxon>
        <taxon>Rhabditidae</taxon>
        <taxon>Mesorhabditinae</taxon>
        <taxon>Mesorhabditis</taxon>
    </lineage>
</organism>
<dbReference type="InterPro" id="IPR003406">
    <property type="entry name" value="Glyco_trans_14"/>
</dbReference>
<dbReference type="PANTHER" id="PTHR46671">
    <property type="entry name" value="PROTEIN CBG11221"/>
    <property type="match status" value="1"/>
</dbReference>
<comment type="caution">
    <text evidence="7">The sequence shown here is derived from an EMBL/GenBank/DDBJ whole genome shotgun (WGS) entry which is preliminary data.</text>
</comment>
<evidence type="ECO:0000256" key="3">
    <source>
        <dbReference type="ARBA" id="ARBA00022679"/>
    </source>
</evidence>
<accession>A0AA36CX10</accession>
<feature type="non-terminal residue" evidence="7">
    <location>
        <position position="1"/>
    </location>
</feature>
<dbReference type="Proteomes" id="UP001177023">
    <property type="component" value="Unassembled WGS sequence"/>
</dbReference>
<keyword evidence="3" id="KW-0808">Transferase</keyword>
<dbReference type="GO" id="GO:0016020">
    <property type="term" value="C:membrane"/>
    <property type="evidence" value="ECO:0007669"/>
    <property type="project" value="UniProtKB-SubCell"/>
</dbReference>
<dbReference type="AlphaFoldDB" id="A0AA36CX10"/>
<protein>
    <submittedName>
        <fullName evidence="7">Uncharacterized protein</fullName>
    </submittedName>
</protein>
<dbReference type="PANTHER" id="PTHR46671:SF7">
    <property type="entry name" value="CORE-2_I-BRANCHING ENZYME"/>
    <property type="match status" value="1"/>
</dbReference>
<keyword evidence="6" id="KW-0732">Signal</keyword>
<keyword evidence="5" id="KW-0325">Glycoprotein</keyword>
<feature type="signal peptide" evidence="6">
    <location>
        <begin position="1"/>
        <end position="20"/>
    </location>
</feature>
<evidence type="ECO:0000256" key="4">
    <source>
        <dbReference type="ARBA" id="ARBA00023136"/>
    </source>
</evidence>
<comment type="subcellular location">
    <subcellularLocation>
        <location evidence="1">Membrane</location>
        <topology evidence="1">Single-pass type II membrane protein</topology>
    </subcellularLocation>
</comment>
<reference evidence="7" key="1">
    <citation type="submission" date="2023-06" db="EMBL/GenBank/DDBJ databases">
        <authorList>
            <person name="Delattre M."/>
        </authorList>
    </citation>
    <scope>NUCLEOTIDE SEQUENCE</scope>
    <source>
        <strain evidence="7">AF72</strain>
    </source>
</reference>
<proteinExistence type="predicted"/>
<keyword evidence="4" id="KW-0472">Membrane</keyword>
<keyword evidence="2" id="KW-0328">Glycosyltransferase</keyword>
<name>A0AA36CX10_9BILA</name>
<evidence type="ECO:0000313" key="8">
    <source>
        <dbReference type="Proteomes" id="UP001177023"/>
    </source>
</evidence>
<dbReference type="GO" id="GO:0016757">
    <property type="term" value="F:glycosyltransferase activity"/>
    <property type="evidence" value="ECO:0007669"/>
    <property type="project" value="UniProtKB-KW"/>
</dbReference>
<gene>
    <name evidence="7" type="ORF">MSPICULIGERA_LOCUS14766</name>
</gene>
<evidence type="ECO:0000256" key="2">
    <source>
        <dbReference type="ARBA" id="ARBA00022676"/>
    </source>
</evidence>
<evidence type="ECO:0000256" key="5">
    <source>
        <dbReference type="ARBA" id="ARBA00023180"/>
    </source>
</evidence>
<dbReference type="Pfam" id="PF02485">
    <property type="entry name" value="Branch"/>
    <property type="match status" value="1"/>
</dbReference>
<dbReference type="EMBL" id="CATQJA010002644">
    <property type="protein sequence ID" value="CAJ0576474.1"/>
    <property type="molecule type" value="Genomic_DNA"/>
</dbReference>